<evidence type="ECO:0000313" key="1">
    <source>
        <dbReference type="EMBL" id="EDL82132.1"/>
    </source>
</evidence>
<dbReference type="AlphaFoldDB" id="A6HVJ4"/>
<dbReference type="EMBL" id="CH473952">
    <property type="protein sequence ID" value="EDL82132.1"/>
    <property type="molecule type" value="Genomic_DNA"/>
</dbReference>
<accession>A6HVJ4</accession>
<reference evidence="2" key="1">
    <citation type="submission" date="2005-09" db="EMBL/GenBank/DDBJ databases">
        <authorList>
            <person name="Mural R.J."/>
            <person name="Li P.W."/>
            <person name="Adams M.D."/>
            <person name="Amanatides P.G."/>
            <person name="Baden-Tillson H."/>
            <person name="Barnstead M."/>
            <person name="Chin S.H."/>
            <person name="Dew I."/>
            <person name="Evans C.A."/>
            <person name="Ferriera S."/>
            <person name="Flanigan M."/>
            <person name="Fosler C."/>
            <person name="Glodek A."/>
            <person name="Gu Z."/>
            <person name="Holt R.A."/>
            <person name="Jennings D."/>
            <person name="Kraft C.L."/>
            <person name="Lu F."/>
            <person name="Nguyen T."/>
            <person name="Nusskern D.R."/>
            <person name="Pfannkoch C.M."/>
            <person name="Sitter C."/>
            <person name="Sutton G.G."/>
            <person name="Venter J.C."/>
            <person name="Wang Z."/>
            <person name="Woodage T."/>
            <person name="Zheng X.H."/>
            <person name="Zhong F."/>
        </authorList>
    </citation>
    <scope>NUCLEOTIDE SEQUENCE [LARGE SCALE GENOMIC DNA]</scope>
    <source>
        <strain>BN</strain>
        <strain evidence="2">Sprague-Dawley</strain>
    </source>
</reference>
<gene>
    <name evidence="1" type="ORF">rCG_28667</name>
</gene>
<organism evidence="1 2">
    <name type="scientific">Rattus norvegicus</name>
    <name type="common">Rat</name>
    <dbReference type="NCBI Taxonomy" id="10116"/>
    <lineage>
        <taxon>Eukaryota</taxon>
        <taxon>Metazoa</taxon>
        <taxon>Chordata</taxon>
        <taxon>Craniata</taxon>
        <taxon>Vertebrata</taxon>
        <taxon>Euteleostomi</taxon>
        <taxon>Mammalia</taxon>
        <taxon>Eutheria</taxon>
        <taxon>Euarchontoglires</taxon>
        <taxon>Glires</taxon>
        <taxon>Rodentia</taxon>
        <taxon>Myomorpha</taxon>
        <taxon>Muroidea</taxon>
        <taxon>Muridae</taxon>
        <taxon>Murinae</taxon>
        <taxon>Rattus</taxon>
    </lineage>
</organism>
<evidence type="ECO:0000313" key="2">
    <source>
        <dbReference type="Proteomes" id="UP000234681"/>
    </source>
</evidence>
<protein>
    <submittedName>
        <fullName evidence="1">RCG28667, isoform CRA_b</fullName>
    </submittedName>
</protein>
<sequence length="35" mass="4067">MYLWDLPPVAVSLPSHGRACSCYWQSCHHFIGTRF</sequence>
<name>A6HVJ4_RAT</name>
<proteinExistence type="predicted"/>
<dbReference type="Proteomes" id="UP000234681">
    <property type="component" value="Chromosome 2"/>
</dbReference>